<proteinExistence type="predicted"/>
<feature type="transmembrane region" description="Helical" evidence="2">
    <location>
        <begin position="481"/>
        <end position="497"/>
    </location>
</feature>
<evidence type="ECO:0000313" key="4">
    <source>
        <dbReference type="Proteomes" id="UP000187735"/>
    </source>
</evidence>
<dbReference type="OrthoDB" id="3362857at2"/>
<feature type="transmembrane region" description="Helical" evidence="2">
    <location>
        <begin position="247"/>
        <end position="265"/>
    </location>
</feature>
<feature type="transmembrane region" description="Helical" evidence="2">
    <location>
        <begin position="549"/>
        <end position="573"/>
    </location>
</feature>
<evidence type="ECO:0000256" key="2">
    <source>
        <dbReference type="SAM" id="Phobius"/>
    </source>
</evidence>
<feature type="transmembrane region" description="Helical" evidence="2">
    <location>
        <begin position="448"/>
        <end position="469"/>
    </location>
</feature>
<feature type="transmembrane region" description="Helical" evidence="2">
    <location>
        <begin position="195"/>
        <end position="216"/>
    </location>
</feature>
<protein>
    <submittedName>
        <fullName evidence="3">Putative integral membrane protein</fullName>
    </submittedName>
</protein>
<feature type="region of interest" description="Disordered" evidence="1">
    <location>
        <begin position="353"/>
        <end position="383"/>
    </location>
</feature>
<dbReference type="AlphaFoldDB" id="A0A1P8WQZ5"/>
<sequence length="586" mass="65958">MSVKRLPRCVWVLGGTGFVSWWLYVAIVWLSRGFRYGTPGPDRPLLVVLCVLAALFGLYVFQVWYATRRCAASGAAMPVIAVFAITFRILLLFSDPIQEVDAYRYLWDGKVAAASVSPFKYSPEQVLTASAQDGDAAEDLRRLVELRDRSAANTEILRRVHFGELTTVYPPVSQLVFTAAACVTPHSASVQTQLLVMKSIVVAFDLATFWLLIALLKFVGRPAEWSIAYAWCPLVMKEFANSGHLDSIAVFLTIATVYCAVRAFYPPPGTKNHSATFEYRLSSRQWTFLAAVALSLAVGAKIYPIVLAPLLFFSAWRKVGRVAALSARIVVLTLSALMITPMLSRDKPEPEQVVNTFDESPPLPPVPTLPATTSPPKPSTPGIDPTKTGLSAFAGQWQMNDFLFLLVSENLKGPVKRPTPWFVIVPLEWRENFITFVAQRTSLHRSQIPFLAARLVTGAVFIMLALGFAWRGMKSDCAEDWLRAVFLTIAWFWLLQPTQNPWYWTWALPFIPFARSRAWLAVSGLVLLYYARFWFSYHAAETQVLGTPYVGVTFFDYVVTWIEYCPWFVWLAWTSATRSYRHNVVR</sequence>
<feature type="transmembrane region" description="Helical" evidence="2">
    <location>
        <begin position="12"/>
        <end position="32"/>
    </location>
</feature>
<evidence type="ECO:0000256" key="1">
    <source>
        <dbReference type="SAM" id="MobiDB-lite"/>
    </source>
</evidence>
<keyword evidence="2" id="KW-0812">Transmembrane</keyword>
<feature type="transmembrane region" description="Helical" evidence="2">
    <location>
        <begin position="319"/>
        <end position="339"/>
    </location>
</feature>
<feature type="transmembrane region" description="Helical" evidence="2">
    <location>
        <begin position="286"/>
        <end position="313"/>
    </location>
</feature>
<feature type="compositionally biased region" description="Pro residues" evidence="1">
    <location>
        <begin position="361"/>
        <end position="379"/>
    </location>
</feature>
<keyword evidence="2" id="KW-1133">Transmembrane helix</keyword>
<feature type="transmembrane region" description="Helical" evidence="2">
    <location>
        <begin position="71"/>
        <end position="93"/>
    </location>
</feature>
<gene>
    <name evidence="3" type="ORF">Fuma_06151</name>
</gene>
<dbReference type="Proteomes" id="UP000187735">
    <property type="component" value="Chromosome"/>
</dbReference>
<accession>A0A1P8WQZ5</accession>
<feature type="transmembrane region" description="Helical" evidence="2">
    <location>
        <begin position="44"/>
        <end position="65"/>
    </location>
</feature>
<keyword evidence="4" id="KW-1185">Reference proteome</keyword>
<dbReference type="RefSeq" id="WP_077027503.1">
    <property type="nucleotide sequence ID" value="NZ_CP017641.1"/>
</dbReference>
<reference evidence="3 4" key="1">
    <citation type="journal article" date="2016" name="Front. Microbiol.">
        <title>Fuerstia marisgermanicae gen. nov., sp. nov., an Unusual Member of the Phylum Planctomycetes from the German Wadden Sea.</title>
        <authorList>
            <person name="Kohn T."/>
            <person name="Heuer A."/>
            <person name="Jogler M."/>
            <person name="Vollmers J."/>
            <person name="Boedeker C."/>
            <person name="Bunk B."/>
            <person name="Rast P."/>
            <person name="Borchert D."/>
            <person name="Glockner I."/>
            <person name="Freese H.M."/>
            <person name="Klenk H.P."/>
            <person name="Overmann J."/>
            <person name="Kaster A.K."/>
            <person name="Rohde M."/>
            <person name="Wiegand S."/>
            <person name="Jogler C."/>
        </authorList>
    </citation>
    <scope>NUCLEOTIDE SEQUENCE [LARGE SCALE GENOMIC DNA]</scope>
    <source>
        <strain evidence="3 4">NH11</strain>
    </source>
</reference>
<organism evidence="3 4">
    <name type="scientific">Fuerstiella marisgermanici</name>
    <dbReference type="NCBI Taxonomy" id="1891926"/>
    <lineage>
        <taxon>Bacteria</taxon>
        <taxon>Pseudomonadati</taxon>
        <taxon>Planctomycetota</taxon>
        <taxon>Planctomycetia</taxon>
        <taxon>Planctomycetales</taxon>
        <taxon>Planctomycetaceae</taxon>
        <taxon>Fuerstiella</taxon>
    </lineage>
</organism>
<keyword evidence="2" id="KW-0472">Membrane</keyword>
<dbReference type="EMBL" id="CP017641">
    <property type="protein sequence ID" value="APZ96482.1"/>
    <property type="molecule type" value="Genomic_DNA"/>
</dbReference>
<name>A0A1P8WQZ5_9PLAN</name>
<evidence type="ECO:0000313" key="3">
    <source>
        <dbReference type="EMBL" id="APZ96482.1"/>
    </source>
</evidence>
<feature type="transmembrane region" description="Helical" evidence="2">
    <location>
        <begin position="518"/>
        <end position="537"/>
    </location>
</feature>
<dbReference type="KEGG" id="fmr:Fuma_06151"/>
<dbReference type="STRING" id="1891926.Fuma_06151"/>